<dbReference type="HOGENOM" id="CLU_059539_0_0_4"/>
<protein>
    <recommendedName>
        <fullName evidence="2">Choice-of-anchor A domain-containing protein</fullName>
    </recommendedName>
</protein>
<proteinExistence type="predicted"/>
<feature type="domain" description="Choice-of-anchor A" evidence="2">
    <location>
        <begin position="25"/>
        <end position="254"/>
    </location>
</feature>
<dbReference type="eggNOG" id="COG1572">
    <property type="taxonomic scope" value="Bacteria"/>
</dbReference>
<name>C6XD63_METGS</name>
<dbReference type="KEGG" id="mei:Msip34_1242"/>
<dbReference type="AlphaFoldDB" id="C6XD63"/>
<keyword evidence="4" id="KW-1185">Reference proteome</keyword>
<gene>
    <name evidence="3" type="ordered locus">Msip34_1242</name>
</gene>
<dbReference type="NCBIfam" id="TIGR04215">
    <property type="entry name" value="choice_anch_A"/>
    <property type="match status" value="1"/>
</dbReference>
<dbReference type="EMBL" id="CP001674">
    <property type="protein sequence ID" value="ACT50488.1"/>
    <property type="molecule type" value="Genomic_DNA"/>
</dbReference>
<dbReference type="InterPro" id="IPR026588">
    <property type="entry name" value="Choice_anch_A"/>
</dbReference>
<dbReference type="RefSeq" id="WP_015829978.1">
    <property type="nucleotide sequence ID" value="NC_012969.1"/>
</dbReference>
<organism evidence="3 4">
    <name type="scientific">Methylovorus glucosotrophus (strain SIP3-4)</name>
    <dbReference type="NCBI Taxonomy" id="582744"/>
    <lineage>
        <taxon>Bacteria</taxon>
        <taxon>Pseudomonadati</taxon>
        <taxon>Pseudomonadota</taxon>
        <taxon>Betaproteobacteria</taxon>
        <taxon>Nitrosomonadales</taxon>
        <taxon>Methylophilaceae</taxon>
        <taxon>Methylovorus</taxon>
    </lineage>
</organism>
<dbReference type="Proteomes" id="UP000002743">
    <property type="component" value="Chromosome"/>
</dbReference>
<evidence type="ECO:0000259" key="2">
    <source>
        <dbReference type="Pfam" id="PF20597"/>
    </source>
</evidence>
<accession>C6XD63</accession>
<sequence length="303" mass="31549" precursor="true">MKLVSMVVMATALFSQHTLAETVDLGVASNYNVFVFDSYKSTGWSSIGGAVAVGGNADISTSTISNSANNPYGLVVGGNLTKSYGGVNGTTWVGGTVSKPQWDYYNNYSSSAAPIDFAAAKTSFSSLSDKLASTASTGSVSYSYGSTGNLTGTGSSVEYFSVNGSDLTNISNWSFAHVLANATLIINVSGSNISLSGGWSGFSNYNVLFNFYDATTVNLSNISFAASILATDATITGSGGSFIGTAVANSWSNSLTLTNDTFSAFEVANSSVIPSTVPEPHPLMLLLMGLVMIFGYRYYRSKL</sequence>
<reference evidence="3 4" key="2">
    <citation type="journal article" date="2011" name="J. Bacteriol.">
        <title>Genomes of three methylotrophs from a single niche uncover genetic and metabolic divergence of Methylophilaceae.</title>
        <authorList>
            <person name="Lapidus A."/>
            <person name="Clum A."/>
            <person name="Labutti K."/>
            <person name="Kaluzhnaya M.G."/>
            <person name="Lim S."/>
            <person name="Beck D.A."/>
            <person name="Glavina Del Rio T."/>
            <person name="Nolan M."/>
            <person name="Mavromatis K."/>
            <person name="Huntemann M."/>
            <person name="Lucas S."/>
            <person name="Lidstrom M.E."/>
            <person name="Ivanova N."/>
            <person name="Chistoserdova L."/>
        </authorList>
    </citation>
    <scope>NUCLEOTIDE SEQUENCE [LARGE SCALE GENOMIC DNA]</scope>
    <source>
        <strain evidence="3 4">SIP3-4</strain>
    </source>
</reference>
<keyword evidence="1" id="KW-0732">Signal</keyword>
<evidence type="ECO:0000256" key="1">
    <source>
        <dbReference type="SAM" id="SignalP"/>
    </source>
</evidence>
<reference evidence="4" key="1">
    <citation type="submission" date="2009-07" db="EMBL/GenBank/DDBJ databases">
        <title>Complete sequence of chromosome of Methylovorus sp. SIP3-4.</title>
        <authorList>
            <person name="Lucas S."/>
            <person name="Copeland A."/>
            <person name="Lapidus A."/>
            <person name="Glavina del Rio T."/>
            <person name="Tice H."/>
            <person name="Bruce D."/>
            <person name="Goodwin L."/>
            <person name="Pitluck S."/>
            <person name="Clum A."/>
            <person name="Larimer F."/>
            <person name="Land M."/>
            <person name="Hauser L."/>
            <person name="Kyrpides N."/>
            <person name="Mikhailova N."/>
            <person name="Kayluzhnaya M."/>
            <person name="Chistoserdova L."/>
        </authorList>
    </citation>
    <scope>NUCLEOTIDE SEQUENCE [LARGE SCALE GENOMIC DNA]</scope>
    <source>
        <strain evidence="4">SIP3-4</strain>
    </source>
</reference>
<evidence type="ECO:0000313" key="4">
    <source>
        <dbReference type="Proteomes" id="UP000002743"/>
    </source>
</evidence>
<feature type="signal peptide" evidence="1">
    <location>
        <begin position="1"/>
        <end position="20"/>
    </location>
</feature>
<feature type="chain" id="PRO_5002973761" description="Choice-of-anchor A domain-containing protein" evidence="1">
    <location>
        <begin position="21"/>
        <end position="303"/>
    </location>
</feature>
<dbReference type="STRING" id="582744.Msip34_1242"/>
<dbReference type="Pfam" id="PF20597">
    <property type="entry name" value="pAdhesive_15"/>
    <property type="match status" value="1"/>
</dbReference>
<evidence type="ECO:0000313" key="3">
    <source>
        <dbReference type="EMBL" id="ACT50488.1"/>
    </source>
</evidence>